<feature type="region of interest" description="Disordered" evidence="1">
    <location>
        <begin position="1"/>
        <end position="23"/>
    </location>
</feature>
<sequence length="102" mass="10512">TTSTAQNSPTTKESSGQPRGYLTAPGVKALSRDAASCGTAAQVPPQLHGALLLQTDGGRAAVPLLALSWSERYLKSRNDATLYTEAGAETILLSSINANIIG</sequence>
<name>A0ABD0QDR7_CIRMR</name>
<accession>A0ABD0QDR7</accession>
<keyword evidence="3" id="KW-1185">Reference proteome</keyword>
<feature type="compositionally biased region" description="Polar residues" evidence="1">
    <location>
        <begin position="1"/>
        <end position="17"/>
    </location>
</feature>
<evidence type="ECO:0000256" key="1">
    <source>
        <dbReference type="SAM" id="MobiDB-lite"/>
    </source>
</evidence>
<evidence type="ECO:0000313" key="2">
    <source>
        <dbReference type="EMBL" id="KAL0184357.1"/>
    </source>
</evidence>
<organism evidence="2 3">
    <name type="scientific">Cirrhinus mrigala</name>
    <name type="common">Mrigala</name>
    <dbReference type="NCBI Taxonomy" id="683832"/>
    <lineage>
        <taxon>Eukaryota</taxon>
        <taxon>Metazoa</taxon>
        <taxon>Chordata</taxon>
        <taxon>Craniata</taxon>
        <taxon>Vertebrata</taxon>
        <taxon>Euteleostomi</taxon>
        <taxon>Actinopterygii</taxon>
        <taxon>Neopterygii</taxon>
        <taxon>Teleostei</taxon>
        <taxon>Ostariophysi</taxon>
        <taxon>Cypriniformes</taxon>
        <taxon>Cyprinidae</taxon>
        <taxon>Labeoninae</taxon>
        <taxon>Labeonini</taxon>
        <taxon>Cirrhinus</taxon>
    </lineage>
</organism>
<protein>
    <submittedName>
        <fullName evidence="2">Uncharacterized protein</fullName>
    </submittedName>
</protein>
<dbReference type="Proteomes" id="UP001529510">
    <property type="component" value="Unassembled WGS sequence"/>
</dbReference>
<reference evidence="2 3" key="1">
    <citation type="submission" date="2024-05" db="EMBL/GenBank/DDBJ databases">
        <title>Genome sequencing and assembly of Indian major carp, Cirrhinus mrigala (Hamilton, 1822).</title>
        <authorList>
            <person name="Mohindra V."/>
            <person name="Chowdhury L.M."/>
            <person name="Lal K."/>
            <person name="Jena J.K."/>
        </authorList>
    </citation>
    <scope>NUCLEOTIDE SEQUENCE [LARGE SCALE GENOMIC DNA]</scope>
    <source>
        <strain evidence="2">CM1030</strain>
        <tissue evidence="2">Blood</tissue>
    </source>
</reference>
<dbReference type="AlphaFoldDB" id="A0ABD0QDR7"/>
<gene>
    <name evidence="2" type="ORF">M9458_020053</name>
</gene>
<feature type="non-terminal residue" evidence="2">
    <location>
        <position position="102"/>
    </location>
</feature>
<comment type="caution">
    <text evidence="2">The sequence shown here is derived from an EMBL/GenBank/DDBJ whole genome shotgun (WGS) entry which is preliminary data.</text>
</comment>
<proteinExistence type="predicted"/>
<feature type="non-terminal residue" evidence="2">
    <location>
        <position position="1"/>
    </location>
</feature>
<evidence type="ECO:0000313" key="3">
    <source>
        <dbReference type="Proteomes" id="UP001529510"/>
    </source>
</evidence>
<dbReference type="EMBL" id="JAMKFB020000009">
    <property type="protein sequence ID" value="KAL0184357.1"/>
    <property type="molecule type" value="Genomic_DNA"/>
</dbReference>